<evidence type="ECO:0000313" key="4">
    <source>
        <dbReference type="Proteomes" id="UP000199236"/>
    </source>
</evidence>
<dbReference type="PANTHER" id="PTHR35272">
    <property type="entry name" value="THIOL:DISULFIDE INTERCHANGE PROTEIN DSBC-RELATED"/>
    <property type="match status" value="1"/>
</dbReference>
<name>A0A1I5FSQ8_9HYPH</name>
<dbReference type="Gene3D" id="3.40.30.10">
    <property type="entry name" value="Glutaredoxin"/>
    <property type="match status" value="1"/>
</dbReference>
<dbReference type="AlphaFoldDB" id="A0A1I5FSQ8"/>
<feature type="domain" description="Thioredoxin" evidence="2">
    <location>
        <begin position="76"/>
        <end position="257"/>
    </location>
</feature>
<dbReference type="Pfam" id="PF01323">
    <property type="entry name" value="DSBA"/>
    <property type="match status" value="1"/>
</dbReference>
<sequence>MRHSFSKISSLFAAIAFMGVASMPASAAEFNTEQKQEIESIISDYLLENPDLIRQVFTILSQQEAEKQKQAELERAKLAQQALVENQEELFNAKDQIVLGNPKGDVTLVEFLDYNCGYCKQAFGSMLELMDSDKNLRVVLKEWPILGPQSQEAALVAVGVTKVAPEKYWDFHKAMMTMRGTANKESALRVAEKLDIPREELEKLYEDTDTRKPIMDAYRLADALNLNGTPGYVLGDEVIPGYIALEAFESKIANLRSCGSTSC</sequence>
<dbReference type="GO" id="GO:0016853">
    <property type="term" value="F:isomerase activity"/>
    <property type="evidence" value="ECO:0007669"/>
    <property type="project" value="UniProtKB-KW"/>
</dbReference>
<gene>
    <name evidence="3" type="ORF">SAMN04488056_104192</name>
</gene>
<dbReference type="InterPro" id="IPR001853">
    <property type="entry name" value="DSBA-like_thioredoxin_dom"/>
</dbReference>
<dbReference type="Pfam" id="PF18312">
    <property type="entry name" value="ScsC_N"/>
    <property type="match status" value="1"/>
</dbReference>
<proteinExistence type="predicted"/>
<keyword evidence="1" id="KW-0732">Signal</keyword>
<dbReference type="GO" id="GO:0016491">
    <property type="term" value="F:oxidoreductase activity"/>
    <property type="evidence" value="ECO:0007669"/>
    <property type="project" value="InterPro"/>
</dbReference>
<dbReference type="InterPro" id="IPR036249">
    <property type="entry name" value="Thioredoxin-like_sf"/>
</dbReference>
<dbReference type="PROSITE" id="PS51352">
    <property type="entry name" value="THIOREDOXIN_2"/>
    <property type="match status" value="1"/>
</dbReference>
<dbReference type="SUPFAM" id="SSF52833">
    <property type="entry name" value="Thioredoxin-like"/>
    <property type="match status" value="1"/>
</dbReference>
<dbReference type="InterPro" id="IPR013766">
    <property type="entry name" value="Thioredoxin_domain"/>
</dbReference>
<accession>A0A1I5FSQ8</accession>
<keyword evidence="4" id="KW-1185">Reference proteome</keyword>
<evidence type="ECO:0000259" key="2">
    <source>
        <dbReference type="PROSITE" id="PS51352"/>
    </source>
</evidence>
<dbReference type="STRING" id="655353.SAMN04488056_104192"/>
<dbReference type="PANTHER" id="PTHR35272:SF3">
    <property type="entry name" value="THIOL:DISULFIDE INTERCHANGE PROTEIN DSBC"/>
    <property type="match status" value="1"/>
</dbReference>
<keyword evidence="3" id="KW-0413">Isomerase</keyword>
<evidence type="ECO:0000313" key="3">
    <source>
        <dbReference type="EMBL" id="SFO26844.1"/>
    </source>
</evidence>
<dbReference type="InterPro" id="IPR051470">
    <property type="entry name" value="Thiol:disulfide_interchange"/>
</dbReference>
<feature type="signal peptide" evidence="1">
    <location>
        <begin position="1"/>
        <end position="27"/>
    </location>
</feature>
<dbReference type="Proteomes" id="UP000199236">
    <property type="component" value="Unassembled WGS sequence"/>
</dbReference>
<organism evidence="3 4">
    <name type="scientific">Cohaesibacter marisflavi</name>
    <dbReference type="NCBI Taxonomy" id="655353"/>
    <lineage>
        <taxon>Bacteria</taxon>
        <taxon>Pseudomonadati</taxon>
        <taxon>Pseudomonadota</taxon>
        <taxon>Alphaproteobacteria</taxon>
        <taxon>Hyphomicrobiales</taxon>
        <taxon>Cohaesibacteraceae</taxon>
    </lineage>
</organism>
<feature type="chain" id="PRO_5011561472" evidence="1">
    <location>
        <begin position="28"/>
        <end position="263"/>
    </location>
</feature>
<dbReference type="RefSeq" id="WP_175528022.1">
    <property type="nucleotide sequence ID" value="NZ_FOVR01000004.1"/>
</dbReference>
<dbReference type="InterPro" id="IPR041205">
    <property type="entry name" value="ScsC_N"/>
</dbReference>
<protein>
    <submittedName>
        <fullName evidence="3">Protein-disulfide isomerase</fullName>
    </submittedName>
</protein>
<evidence type="ECO:0000256" key="1">
    <source>
        <dbReference type="SAM" id="SignalP"/>
    </source>
</evidence>
<reference evidence="3 4" key="1">
    <citation type="submission" date="2016-10" db="EMBL/GenBank/DDBJ databases">
        <authorList>
            <person name="de Groot N.N."/>
        </authorList>
    </citation>
    <scope>NUCLEOTIDE SEQUENCE [LARGE SCALE GENOMIC DNA]</scope>
    <source>
        <strain evidence="3 4">CGMCC 1.9157</strain>
    </source>
</reference>
<dbReference type="EMBL" id="FOVR01000004">
    <property type="protein sequence ID" value="SFO26844.1"/>
    <property type="molecule type" value="Genomic_DNA"/>
</dbReference>
<dbReference type="CDD" id="cd03023">
    <property type="entry name" value="DsbA_Com1_like"/>
    <property type="match status" value="1"/>
</dbReference>